<gene>
    <name evidence="3" type="ORF">SAMN04488118_103177</name>
</gene>
<dbReference type="InterPro" id="IPR003695">
    <property type="entry name" value="Ppx_GppA_N"/>
</dbReference>
<evidence type="ECO:0000313" key="3">
    <source>
        <dbReference type="EMBL" id="SCZ57940.1"/>
    </source>
</evidence>
<dbReference type="Gene3D" id="3.30.420.150">
    <property type="entry name" value="Exopolyphosphatase. Domain 2"/>
    <property type="match status" value="1"/>
</dbReference>
<protein>
    <submittedName>
        <fullName evidence="3">Ppx/GppA phosphatase</fullName>
    </submittedName>
</protein>
<dbReference type="GO" id="GO:0016462">
    <property type="term" value="F:pyrophosphatase activity"/>
    <property type="evidence" value="ECO:0007669"/>
    <property type="project" value="TreeGrafter"/>
</dbReference>
<name>A0A1G5Q8Y9_9RHOB</name>
<dbReference type="EMBL" id="FMWG01000003">
    <property type="protein sequence ID" value="SCZ57940.1"/>
    <property type="molecule type" value="Genomic_DNA"/>
</dbReference>
<proteinExistence type="predicted"/>
<feature type="region of interest" description="Disordered" evidence="1">
    <location>
        <begin position="1"/>
        <end position="23"/>
    </location>
</feature>
<dbReference type="OrthoDB" id="9793035at2"/>
<organism evidence="3 4">
    <name type="scientific">Epibacterium ulvae</name>
    <dbReference type="NCBI Taxonomy" id="1156985"/>
    <lineage>
        <taxon>Bacteria</taxon>
        <taxon>Pseudomonadati</taxon>
        <taxon>Pseudomonadota</taxon>
        <taxon>Alphaproteobacteria</taxon>
        <taxon>Rhodobacterales</taxon>
        <taxon>Roseobacteraceae</taxon>
        <taxon>Epibacterium</taxon>
    </lineage>
</organism>
<feature type="domain" description="Ppx/GppA phosphatase N-terminal" evidence="2">
    <location>
        <begin position="44"/>
        <end position="359"/>
    </location>
</feature>
<evidence type="ECO:0000313" key="4">
    <source>
        <dbReference type="Proteomes" id="UP000198767"/>
    </source>
</evidence>
<evidence type="ECO:0000259" key="2">
    <source>
        <dbReference type="Pfam" id="PF02541"/>
    </source>
</evidence>
<dbReference type="InterPro" id="IPR050273">
    <property type="entry name" value="GppA/Ppx_hydrolase"/>
</dbReference>
<dbReference type="AlphaFoldDB" id="A0A1G5Q8Y9"/>
<evidence type="ECO:0000256" key="1">
    <source>
        <dbReference type="SAM" id="MobiDB-lite"/>
    </source>
</evidence>
<reference evidence="3 4" key="1">
    <citation type="submission" date="2016-10" db="EMBL/GenBank/DDBJ databases">
        <authorList>
            <person name="de Groot N.N."/>
        </authorList>
    </citation>
    <scope>NUCLEOTIDE SEQUENCE [LARGE SCALE GENOMIC DNA]</scope>
    <source>
        <strain evidence="3 4">U95</strain>
    </source>
</reference>
<sequence length="370" mass="40775">MAPRRSKGAGAFPRAVETPAPARPDPDALYAALDLGTNSCRMLIAQPKGSGIHVVDSFSKSVQLGAGLEKTGRLSRSSMTRTIQALRICQQKLKRNRVKRMRLVATEACRRAKNANEFIRQVRRETGLTLEIIKPEEEARLAVISCAPLVSTKTEQLLVVDIGGGSTELVWIDISSVPRRDRPAAIMRLHSGFHPAESPFPAAKVVDWISVPLGVATLRDQFNDVEDDSARFALMSWFFEENLADFAPYKDEQTREGFQIVGTSGTVTTVAASHLGLKRYDRTKVDGLRMTSDQIDKVIRGYLELGPKGRRSDPRIGDDRQALIMSGSAILQALLRCWPTDRLSVADRGLREGLLYAQMSADGVLEDGPY</sequence>
<dbReference type="RefSeq" id="WP_090217234.1">
    <property type="nucleotide sequence ID" value="NZ_CANMHN010000008.1"/>
</dbReference>
<dbReference type="Pfam" id="PF02541">
    <property type="entry name" value="Ppx-GppA"/>
    <property type="match status" value="1"/>
</dbReference>
<dbReference type="CDD" id="cd24054">
    <property type="entry name" value="ASKHA_NBD_AaPPX-GppA_MtPPX2-like"/>
    <property type="match status" value="1"/>
</dbReference>
<dbReference type="Gene3D" id="3.30.420.40">
    <property type="match status" value="1"/>
</dbReference>
<dbReference type="PANTHER" id="PTHR30005:SF0">
    <property type="entry name" value="RETROGRADE REGULATION PROTEIN 2"/>
    <property type="match status" value="1"/>
</dbReference>
<dbReference type="STRING" id="1156985.SAMN04488118_103177"/>
<keyword evidence="4" id="KW-1185">Reference proteome</keyword>
<dbReference type="PANTHER" id="PTHR30005">
    <property type="entry name" value="EXOPOLYPHOSPHATASE"/>
    <property type="match status" value="1"/>
</dbReference>
<dbReference type="InterPro" id="IPR043129">
    <property type="entry name" value="ATPase_NBD"/>
</dbReference>
<accession>A0A1G5Q8Y9</accession>
<dbReference type="Proteomes" id="UP000198767">
    <property type="component" value="Unassembled WGS sequence"/>
</dbReference>
<dbReference type="SUPFAM" id="SSF53067">
    <property type="entry name" value="Actin-like ATPase domain"/>
    <property type="match status" value="2"/>
</dbReference>